<dbReference type="Gene3D" id="3.60.21.10">
    <property type="match status" value="1"/>
</dbReference>
<evidence type="ECO:0000256" key="3">
    <source>
        <dbReference type="ARBA" id="ARBA00023004"/>
    </source>
</evidence>
<dbReference type="InterPro" id="IPR004843">
    <property type="entry name" value="Calcineurin-like_PHP"/>
</dbReference>
<dbReference type="InterPro" id="IPR050884">
    <property type="entry name" value="CNP_phosphodiesterase-III"/>
</dbReference>
<name>A0AAJ5VW80_9HYPH</name>
<dbReference type="SUPFAM" id="SSF56300">
    <property type="entry name" value="Metallo-dependent phosphatases"/>
    <property type="match status" value="1"/>
</dbReference>
<dbReference type="AlphaFoldDB" id="A0AAJ5VW80"/>
<proteinExistence type="inferred from homology"/>
<evidence type="ECO:0000259" key="5">
    <source>
        <dbReference type="Pfam" id="PF00149"/>
    </source>
</evidence>
<evidence type="ECO:0000313" key="6">
    <source>
        <dbReference type="EMBL" id="WEK05320.1"/>
    </source>
</evidence>
<dbReference type="Pfam" id="PF00149">
    <property type="entry name" value="Metallophos"/>
    <property type="match status" value="1"/>
</dbReference>
<dbReference type="InterPro" id="IPR029052">
    <property type="entry name" value="Metallo-depent_PP-like"/>
</dbReference>
<organism evidence="6 7">
    <name type="scientific">Candidatus Devosia phytovorans</name>
    <dbReference type="NCBI Taxonomy" id="3121372"/>
    <lineage>
        <taxon>Bacteria</taxon>
        <taxon>Pseudomonadati</taxon>
        <taxon>Pseudomonadota</taxon>
        <taxon>Alphaproteobacteria</taxon>
        <taxon>Hyphomicrobiales</taxon>
        <taxon>Devosiaceae</taxon>
        <taxon>Devosia</taxon>
    </lineage>
</organism>
<dbReference type="Proteomes" id="UP001217476">
    <property type="component" value="Chromosome"/>
</dbReference>
<evidence type="ECO:0000256" key="2">
    <source>
        <dbReference type="ARBA" id="ARBA00022801"/>
    </source>
</evidence>
<comment type="similarity">
    <text evidence="4">Belongs to the cyclic nucleotide phosphodiesterase class-III family.</text>
</comment>
<dbReference type="GO" id="GO:0046872">
    <property type="term" value="F:metal ion binding"/>
    <property type="evidence" value="ECO:0007669"/>
    <property type="project" value="UniProtKB-KW"/>
</dbReference>
<protein>
    <submittedName>
        <fullName evidence="6">Metallophosphoesterase</fullName>
    </submittedName>
</protein>
<accession>A0AAJ5VW80</accession>
<dbReference type="EMBL" id="CP119312">
    <property type="protein sequence ID" value="WEK05320.1"/>
    <property type="molecule type" value="Genomic_DNA"/>
</dbReference>
<evidence type="ECO:0000313" key="7">
    <source>
        <dbReference type="Proteomes" id="UP001217476"/>
    </source>
</evidence>
<evidence type="ECO:0000256" key="4">
    <source>
        <dbReference type="ARBA" id="ARBA00025742"/>
    </source>
</evidence>
<keyword evidence="2" id="KW-0378">Hydrolase</keyword>
<dbReference type="GO" id="GO:0016787">
    <property type="term" value="F:hydrolase activity"/>
    <property type="evidence" value="ECO:0007669"/>
    <property type="project" value="UniProtKB-KW"/>
</dbReference>
<keyword evidence="3" id="KW-0408">Iron</keyword>
<dbReference type="PANTHER" id="PTHR42988:SF2">
    <property type="entry name" value="CYCLIC NUCLEOTIDE PHOSPHODIESTERASE CBUA0032-RELATED"/>
    <property type="match status" value="1"/>
</dbReference>
<dbReference type="PANTHER" id="PTHR42988">
    <property type="entry name" value="PHOSPHOHYDROLASE"/>
    <property type="match status" value="1"/>
</dbReference>
<evidence type="ECO:0000256" key="1">
    <source>
        <dbReference type="ARBA" id="ARBA00022723"/>
    </source>
</evidence>
<feature type="domain" description="Calcineurin-like phosphoesterase" evidence="5">
    <location>
        <begin position="2"/>
        <end position="187"/>
    </location>
</feature>
<sequence>MIIAQVSDIHANGSEEALDRFDRVVAWLRPMRPDVVIVSGDLVEDDTEQSYRAVRQRLEAIGAPFFVVPGNADDVPTMRRAFADLYGWAGEDRLNVVGAIGGLRVIGLDVTVPMRGHGDAGPVLDWLSAELNSSGDPALIFLHQHPFMTGIDGADRNHCYNQEALSLVIGKASDTVLGVTCGHVHRPMFTRFAGLPASMAPSVTRPNTLGLDGRSSGLLDQPGLLLHHVSEGRMVSHVVSVG</sequence>
<reference evidence="6" key="1">
    <citation type="submission" date="2023-03" db="EMBL/GenBank/DDBJ databases">
        <title>Andean soil-derived lignocellulolytic bacterial consortium as a source of novel taxa and putative plastic-active enzymes.</title>
        <authorList>
            <person name="Diaz-Garcia L."/>
            <person name="Chuvochina M."/>
            <person name="Feuerriegel G."/>
            <person name="Bunk B."/>
            <person name="Sproer C."/>
            <person name="Streit W.R."/>
            <person name="Rodriguez L.M."/>
            <person name="Overmann J."/>
            <person name="Jimenez D.J."/>
        </authorList>
    </citation>
    <scope>NUCLEOTIDE SEQUENCE</scope>
    <source>
        <strain evidence="6">MAG 4196</strain>
    </source>
</reference>
<keyword evidence="1" id="KW-0479">Metal-binding</keyword>
<gene>
    <name evidence="6" type="ORF">P0Y65_03410</name>
</gene>